<evidence type="ECO:0000256" key="1">
    <source>
        <dbReference type="SAM" id="MobiDB-lite"/>
    </source>
</evidence>
<proteinExistence type="predicted"/>
<evidence type="ECO:0000313" key="2">
    <source>
        <dbReference type="EMBL" id="MCW6533471.1"/>
    </source>
</evidence>
<evidence type="ECO:0008006" key="4">
    <source>
        <dbReference type="Google" id="ProtNLM"/>
    </source>
</evidence>
<comment type="caution">
    <text evidence="2">The sequence shown here is derived from an EMBL/GenBank/DDBJ whole genome shotgun (WGS) entry which is preliminary data.</text>
</comment>
<sequence length="364" mass="39150">MHRTGARAVWNAGIGFSTCAHCGREIIRRPGRPWARVPRGYVVVWRPVRPDQKTGEHRDWSKPASWIADAASEPHPPNMAEMLEAITAQPPFTDMISSLSPLPAAATLAPAPDATAEIPADPPREPVERAHPPQPSRHAARIRTTLSLLHHRIARRLARPVIAREPASRGFRHLARRIGAAQPDGKRIGSILLSAVCDAGTANDTMLMFAAMLQDELGGRLLVVDATLRADGISSALGLSAVPGLSDVRDNDPHGALELIQLLPRPSIFLMPAGLNPGAVNPNDFLALLPALSAHFDHILIQQHAIFSDTRYLPIAAGADLVIVLAEEGQSRMPDLARCRETFRANAIGQVGMLLALPPTDPAA</sequence>
<dbReference type="EMBL" id="JANFAV010000001">
    <property type="protein sequence ID" value="MCW6533471.1"/>
    <property type="molecule type" value="Genomic_DNA"/>
</dbReference>
<dbReference type="Gene3D" id="3.40.50.300">
    <property type="entry name" value="P-loop containing nucleotide triphosphate hydrolases"/>
    <property type="match status" value="1"/>
</dbReference>
<reference evidence="2" key="1">
    <citation type="submission" date="2022-06" db="EMBL/GenBank/DDBJ databases">
        <title>Sphingomonas sp. nov. isolated from rhizosphere soil of tomato.</title>
        <authorList>
            <person name="Dong H."/>
            <person name="Gao R."/>
        </authorList>
    </citation>
    <scope>NUCLEOTIDE SEQUENCE</scope>
    <source>
        <strain evidence="2">MMSM24</strain>
    </source>
</reference>
<keyword evidence="3" id="KW-1185">Reference proteome</keyword>
<feature type="region of interest" description="Disordered" evidence="1">
    <location>
        <begin position="114"/>
        <end position="139"/>
    </location>
</feature>
<dbReference type="AlphaFoldDB" id="A0AA41ZB63"/>
<feature type="compositionally biased region" description="Basic and acidic residues" evidence="1">
    <location>
        <begin position="122"/>
        <end position="131"/>
    </location>
</feature>
<dbReference type="Proteomes" id="UP001165565">
    <property type="component" value="Unassembled WGS sequence"/>
</dbReference>
<protein>
    <recommendedName>
        <fullName evidence="4">CpsD/CapB family tyrosine-protein kinase</fullName>
    </recommendedName>
</protein>
<dbReference type="InterPro" id="IPR027417">
    <property type="entry name" value="P-loop_NTPase"/>
</dbReference>
<name>A0AA41ZB63_9SPHN</name>
<evidence type="ECO:0000313" key="3">
    <source>
        <dbReference type="Proteomes" id="UP001165565"/>
    </source>
</evidence>
<organism evidence="2 3">
    <name type="scientific">Sphingomonas lycopersici</name>
    <dbReference type="NCBI Taxonomy" id="2951807"/>
    <lineage>
        <taxon>Bacteria</taxon>
        <taxon>Pseudomonadati</taxon>
        <taxon>Pseudomonadota</taxon>
        <taxon>Alphaproteobacteria</taxon>
        <taxon>Sphingomonadales</taxon>
        <taxon>Sphingomonadaceae</taxon>
        <taxon>Sphingomonas</taxon>
    </lineage>
</organism>
<dbReference type="RefSeq" id="WP_265267502.1">
    <property type="nucleotide sequence ID" value="NZ_JANFAV010000001.1"/>
</dbReference>
<gene>
    <name evidence="2" type="ORF">NEE01_01595</name>
</gene>
<dbReference type="SUPFAM" id="SSF52540">
    <property type="entry name" value="P-loop containing nucleoside triphosphate hydrolases"/>
    <property type="match status" value="1"/>
</dbReference>
<accession>A0AA41ZB63</accession>